<dbReference type="OrthoDB" id="3160134at2759"/>
<dbReference type="Pfam" id="PF20414">
    <property type="entry name" value="DUF6698"/>
    <property type="match status" value="1"/>
</dbReference>
<dbReference type="Proteomes" id="UP000076532">
    <property type="component" value="Unassembled WGS sequence"/>
</dbReference>
<dbReference type="AlphaFoldDB" id="A0A165YQE3"/>
<accession>A0A165YQE3</accession>
<reference evidence="1 2" key="1">
    <citation type="journal article" date="2016" name="Mol. Biol. Evol.">
        <title>Comparative Genomics of Early-Diverging Mushroom-Forming Fungi Provides Insights into the Origins of Lignocellulose Decay Capabilities.</title>
        <authorList>
            <person name="Nagy L.G."/>
            <person name="Riley R."/>
            <person name="Tritt A."/>
            <person name="Adam C."/>
            <person name="Daum C."/>
            <person name="Floudas D."/>
            <person name="Sun H."/>
            <person name="Yadav J.S."/>
            <person name="Pangilinan J."/>
            <person name="Larsson K.H."/>
            <person name="Matsuura K."/>
            <person name="Barry K."/>
            <person name="Labutti K."/>
            <person name="Kuo R."/>
            <person name="Ohm R.A."/>
            <person name="Bhattacharya S.S."/>
            <person name="Shirouzu T."/>
            <person name="Yoshinaga Y."/>
            <person name="Martin F.M."/>
            <person name="Grigoriev I.V."/>
            <person name="Hibbett D.S."/>
        </authorList>
    </citation>
    <scope>NUCLEOTIDE SEQUENCE [LARGE SCALE GENOMIC DNA]</scope>
    <source>
        <strain evidence="1 2">CBS 109695</strain>
    </source>
</reference>
<dbReference type="InterPro" id="IPR046521">
    <property type="entry name" value="DUF6698"/>
</dbReference>
<proteinExistence type="predicted"/>
<organism evidence="1 2">
    <name type="scientific">Athelia psychrophila</name>
    <dbReference type="NCBI Taxonomy" id="1759441"/>
    <lineage>
        <taxon>Eukaryota</taxon>
        <taxon>Fungi</taxon>
        <taxon>Dikarya</taxon>
        <taxon>Basidiomycota</taxon>
        <taxon>Agaricomycotina</taxon>
        <taxon>Agaricomycetes</taxon>
        <taxon>Agaricomycetidae</taxon>
        <taxon>Atheliales</taxon>
        <taxon>Atheliaceae</taxon>
        <taxon>Athelia</taxon>
    </lineage>
</organism>
<evidence type="ECO:0000313" key="1">
    <source>
        <dbReference type="EMBL" id="KZP09805.1"/>
    </source>
</evidence>
<protein>
    <submittedName>
        <fullName evidence="1">Uncharacterized protein</fullName>
    </submittedName>
</protein>
<dbReference type="EMBL" id="KV417692">
    <property type="protein sequence ID" value="KZP09805.1"/>
    <property type="molecule type" value="Genomic_DNA"/>
</dbReference>
<sequence length="306" mass="33771">MFAHPVDLIMEKHRRLEDEASDEVASEPTIEEARLYRSYNLLIQHVPLVKSLDESGHDTALDGLCANLMAGSANSRGDDAGKMKAVIVTWLNAAHGPSDPPLRENSKDERGFSNIITGGLLRPAIIRTFILDGNTDYTVTAQDWPAFCYANNNCNLDNIQDGLFRGPLLVKAFKFLLTCPSLVNDTDMEPLPSKCKKQATRSNVSTLIGLKSVSSGAIAYVALQLRFSLSDTSSWKSEDSQFDNQEFYYAIVDYFNDTPGPKAEEHVKELLAWWNTGIQPEKWGSADCCSQCDVISFENGGAAPRP</sequence>
<keyword evidence="2" id="KW-1185">Reference proteome</keyword>
<evidence type="ECO:0000313" key="2">
    <source>
        <dbReference type="Proteomes" id="UP000076532"/>
    </source>
</evidence>
<name>A0A165YQE3_9AGAM</name>
<gene>
    <name evidence="1" type="ORF">FIBSPDRAFT_963669</name>
</gene>